<dbReference type="EMBL" id="CP006608">
    <property type="protein sequence ID" value="AGR59910.1"/>
    <property type="molecule type" value="Genomic_DNA"/>
</dbReference>
<dbReference type="HOGENOM" id="CLU_3157518_0_0_6"/>
<name>S5NB92_SALBN</name>
<gene>
    <name evidence="1" type="ORF">A464_2725</name>
</gene>
<reference evidence="1 2" key="1">
    <citation type="submission" date="2013-07" db="EMBL/GenBank/DDBJ databases">
        <title>Genome sequence of Salmonella bongori N268-08 - a rare clinical isolate.</title>
        <authorList>
            <person name="Marti R."/>
            <person name="Hagens S."/>
            <person name="Loessner M.J."/>
            <person name="Klumpp J."/>
        </authorList>
    </citation>
    <scope>NUCLEOTIDE SEQUENCE [LARGE SCALE GENOMIC DNA]</scope>
    <source>
        <strain evidence="1 2">N268-08</strain>
    </source>
</reference>
<dbReference type="AlphaFoldDB" id="S5NB92"/>
<proteinExistence type="predicted"/>
<dbReference type="Proteomes" id="UP000015042">
    <property type="component" value="Chromosome"/>
</dbReference>
<accession>S5NB92</accession>
<dbReference type="PATRIC" id="fig|1197719.3.peg.2719"/>
<organism evidence="1 2">
    <name type="scientific">Salmonella bongori N268-08</name>
    <dbReference type="NCBI Taxonomy" id="1197719"/>
    <lineage>
        <taxon>Bacteria</taxon>
        <taxon>Pseudomonadati</taxon>
        <taxon>Pseudomonadota</taxon>
        <taxon>Gammaproteobacteria</taxon>
        <taxon>Enterobacterales</taxon>
        <taxon>Enterobacteriaceae</taxon>
        <taxon>Salmonella</taxon>
    </lineage>
</organism>
<sequence>MIPKSYQKVYNSKKSFDSLIKKSNKVGMAAIFDYFSHTCTIFFLIYDN</sequence>
<evidence type="ECO:0000313" key="1">
    <source>
        <dbReference type="EMBL" id="AGR59910.1"/>
    </source>
</evidence>
<protein>
    <submittedName>
        <fullName evidence="1">Uncharacterized protein</fullName>
    </submittedName>
</protein>
<evidence type="ECO:0000313" key="2">
    <source>
        <dbReference type="Proteomes" id="UP000015042"/>
    </source>
</evidence>
<dbReference type="KEGG" id="sbz:A464_2725"/>